<dbReference type="Pfam" id="PF00440">
    <property type="entry name" value="TetR_N"/>
    <property type="match status" value="1"/>
</dbReference>
<evidence type="ECO:0000256" key="2">
    <source>
        <dbReference type="ARBA" id="ARBA00023125"/>
    </source>
</evidence>
<proteinExistence type="predicted"/>
<keyword evidence="3" id="KW-0804">Transcription</keyword>
<feature type="DNA-binding region" description="H-T-H motif" evidence="4">
    <location>
        <begin position="25"/>
        <end position="44"/>
    </location>
</feature>
<evidence type="ECO:0000256" key="1">
    <source>
        <dbReference type="ARBA" id="ARBA00023015"/>
    </source>
</evidence>
<dbReference type="InterPro" id="IPR036271">
    <property type="entry name" value="Tet_transcr_reg_TetR-rel_C_sf"/>
</dbReference>
<evidence type="ECO:0000313" key="7">
    <source>
        <dbReference type="Proteomes" id="UP001200110"/>
    </source>
</evidence>
<dbReference type="Proteomes" id="UP001200110">
    <property type="component" value="Unassembled WGS sequence"/>
</dbReference>
<dbReference type="SUPFAM" id="SSF46689">
    <property type="entry name" value="Homeodomain-like"/>
    <property type="match status" value="1"/>
</dbReference>
<organism evidence="6 7">
    <name type="scientific">Gordonia liuliyuniae</name>
    <dbReference type="NCBI Taxonomy" id="2911517"/>
    <lineage>
        <taxon>Bacteria</taxon>
        <taxon>Bacillati</taxon>
        <taxon>Actinomycetota</taxon>
        <taxon>Actinomycetes</taxon>
        <taxon>Mycobacteriales</taxon>
        <taxon>Gordoniaceae</taxon>
        <taxon>Gordonia</taxon>
    </lineage>
</organism>
<sequence length="185" mass="19410">MTSTRAQMVAKAADLIARNGVAGTSIGDVLKAADASRGSVYHHFAGGRSEIIAEAVRFSAGRVDDGLAEAVRSSPTFIVADIAAMWRRVLADTEFAAGSTVAAAATARDTDPAVADVAEQHFVRWEDGLAAGLRSRGFDSERSRSLAVTILAAMEGAVVLCRAHQSFEPLDLVVKEISPLLTSPE</sequence>
<dbReference type="PROSITE" id="PS50977">
    <property type="entry name" value="HTH_TETR_2"/>
    <property type="match status" value="1"/>
</dbReference>
<evidence type="ECO:0000313" key="6">
    <source>
        <dbReference type="EMBL" id="MCF8588600.1"/>
    </source>
</evidence>
<feature type="domain" description="HTH tetR-type" evidence="5">
    <location>
        <begin position="2"/>
        <end position="62"/>
    </location>
</feature>
<protein>
    <submittedName>
        <fullName evidence="6">TetR/AcrR family transcriptional regulator</fullName>
    </submittedName>
</protein>
<keyword evidence="2 4" id="KW-0238">DNA-binding</keyword>
<dbReference type="EMBL" id="JAKKOR010000007">
    <property type="protein sequence ID" value="MCF8588600.1"/>
    <property type="molecule type" value="Genomic_DNA"/>
</dbReference>
<comment type="caution">
    <text evidence="6">The sequence shown here is derived from an EMBL/GenBank/DDBJ whole genome shotgun (WGS) entry which is preliminary data.</text>
</comment>
<gene>
    <name evidence="6" type="ORF">L5G33_08995</name>
</gene>
<dbReference type="Pfam" id="PF21993">
    <property type="entry name" value="TetR_C_13_2"/>
    <property type="match status" value="1"/>
</dbReference>
<dbReference type="Gene3D" id="1.10.357.10">
    <property type="entry name" value="Tetracycline Repressor, domain 2"/>
    <property type="match status" value="1"/>
</dbReference>
<dbReference type="RefSeq" id="WP_236997842.1">
    <property type="nucleotide sequence ID" value="NZ_JAKKOR010000007.1"/>
</dbReference>
<evidence type="ECO:0000259" key="5">
    <source>
        <dbReference type="PROSITE" id="PS50977"/>
    </source>
</evidence>
<keyword evidence="7" id="KW-1185">Reference proteome</keyword>
<keyword evidence="1" id="KW-0805">Transcription regulation</keyword>
<dbReference type="PANTHER" id="PTHR47506">
    <property type="entry name" value="TRANSCRIPTIONAL REGULATORY PROTEIN"/>
    <property type="match status" value="1"/>
</dbReference>
<dbReference type="InterPro" id="IPR001647">
    <property type="entry name" value="HTH_TetR"/>
</dbReference>
<evidence type="ECO:0000256" key="3">
    <source>
        <dbReference type="ARBA" id="ARBA00023163"/>
    </source>
</evidence>
<name>A0ABS9ISR2_9ACTN</name>
<dbReference type="InterPro" id="IPR009057">
    <property type="entry name" value="Homeodomain-like_sf"/>
</dbReference>
<dbReference type="PANTHER" id="PTHR47506:SF3">
    <property type="entry name" value="HTH-TYPE TRANSCRIPTIONAL REGULATOR LMRA"/>
    <property type="match status" value="1"/>
</dbReference>
<dbReference type="InterPro" id="IPR054156">
    <property type="entry name" value="YxaF_TetR_C"/>
</dbReference>
<accession>A0ABS9ISR2</accession>
<reference evidence="6 7" key="1">
    <citation type="submission" date="2022-01" db="EMBL/GenBank/DDBJ databases">
        <authorList>
            <person name="Huang Y."/>
        </authorList>
    </citation>
    <scope>NUCLEOTIDE SEQUENCE [LARGE SCALE GENOMIC DNA]</scope>
    <source>
        <strain evidence="6 7">HY366</strain>
    </source>
</reference>
<dbReference type="SUPFAM" id="SSF48498">
    <property type="entry name" value="Tetracyclin repressor-like, C-terminal domain"/>
    <property type="match status" value="1"/>
</dbReference>
<evidence type="ECO:0000256" key="4">
    <source>
        <dbReference type="PROSITE-ProRule" id="PRU00335"/>
    </source>
</evidence>